<keyword evidence="1" id="KW-1133">Transmembrane helix</keyword>
<protein>
    <submittedName>
        <fullName evidence="3">Uncharacterized protein</fullName>
    </submittedName>
</protein>
<accession>A0A914ZSE8</accession>
<feature type="transmembrane region" description="Helical" evidence="1">
    <location>
        <begin position="41"/>
        <end position="65"/>
    </location>
</feature>
<dbReference type="WBParaSite" id="PgB17_g063_t08">
    <property type="protein sequence ID" value="PgB17_g063_t08"/>
    <property type="gene ID" value="PgB17_g063"/>
</dbReference>
<reference evidence="3" key="1">
    <citation type="submission" date="2022-11" db="UniProtKB">
        <authorList>
            <consortium name="WormBaseParasite"/>
        </authorList>
    </citation>
    <scope>IDENTIFICATION</scope>
</reference>
<evidence type="ECO:0000313" key="3">
    <source>
        <dbReference type="WBParaSite" id="PgB17_g063_t08"/>
    </source>
</evidence>
<proteinExistence type="predicted"/>
<keyword evidence="1" id="KW-0472">Membrane</keyword>
<evidence type="ECO:0000313" key="2">
    <source>
        <dbReference type="Proteomes" id="UP000887569"/>
    </source>
</evidence>
<dbReference type="Proteomes" id="UP000887569">
    <property type="component" value="Unplaced"/>
</dbReference>
<evidence type="ECO:0000256" key="1">
    <source>
        <dbReference type="SAM" id="Phobius"/>
    </source>
</evidence>
<organism evidence="2 3">
    <name type="scientific">Parascaris univalens</name>
    <name type="common">Nematode worm</name>
    <dbReference type="NCBI Taxonomy" id="6257"/>
    <lineage>
        <taxon>Eukaryota</taxon>
        <taxon>Metazoa</taxon>
        <taxon>Ecdysozoa</taxon>
        <taxon>Nematoda</taxon>
        <taxon>Chromadorea</taxon>
        <taxon>Rhabditida</taxon>
        <taxon>Spirurina</taxon>
        <taxon>Ascaridomorpha</taxon>
        <taxon>Ascaridoidea</taxon>
        <taxon>Ascarididae</taxon>
        <taxon>Parascaris</taxon>
    </lineage>
</organism>
<sequence length="73" mass="7835">MHATCPLGPFFPWTVFGTVCSMPFSPLKHLVPIPRLPLGVSSFALGSLSFLIVIGAAEAVSPFLLHVDCNEPR</sequence>
<dbReference type="AlphaFoldDB" id="A0A914ZSE8"/>
<keyword evidence="2" id="KW-1185">Reference proteome</keyword>
<keyword evidence="1" id="KW-0812">Transmembrane</keyword>
<name>A0A914ZSE8_PARUN</name>